<protein>
    <submittedName>
        <fullName evidence="4">Uncharacterized protein</fullName>
    </submittedName>
</protein>
<keyword evidence="2" id="KW-1133">Transmembrane helix</keyword>
<feature type="region of interest" description="Disordered" evidence="1">
    <location>
        <begin position="276"/>
        <end position="298"/>
    </location>
</feature>
<keyword evidence="2" id="KW-0472">Membrane</keyword>
<dbReference type="AlphaFoldDB" id="A0A914XCQ0"/>
<feature type="region of interest" description="Disordered" evidence="1">
    <location>
        <begin position="116"/>
        <end position="144"/>
    </location>
</feature>
<feature type="transmembrane region" description="Helical" evidence="2">
    <location>
        <begin position="393"/>
        <end position="417"/>
    </location>
</feature>
<name>A0A914XCQ0_9BILA</name>
<proteinExistence type="predicted"/>
<feature type="compositionally biased region" description="Polar residues" evidence="1">
    <location>
        <begin position="135"/>
        <end position="144"/>
    </location>
</feature>
<dbReference type="Proteomes" id="UP000887566">
    <property type="component" value="Unplaced"/>
</dbReference>
<organism evidence="3 4">
    <name type="scientific">Plectus sambesii</name>
    <dbReference type="NCBI Taxonomy" id="2011161"/>
    <lineage>
        <taxon>Eukaryota</taxon>
        <taxon>Metazoa</taxon>
        <taxon>Ecdysozoa</taxon>
        <taxon>Nematoda</taxon>
        <taxon>Chromadorea</taxon>
        <taxon>Plectida</taxon>
        <taxon>Plectina</taxon>
        <taxon>Plectoidea</taxon>
        <taxon>Plectidae</taxon>
        <taxon>Plectus</taxon>
    </lineage>
</organism>
<evidence type="ECO:0000313" key="3">
    <source>
        <dbReference type="Proteomes" id="UP000887566"/>
    </source>
</evidence>
<dbReference type="WBParaSite" id="PSAMB.scaffold75size85408.g1443.t1">
    <property type="protein sequence ID" value="PSAMB.scaffold75size85408.g1443.t1"/>
    <property type="gene ID" value="PSAMB.scaffold75size85408.g1443"/>
</dbReference>
<sequence length="418" mass="46380">MTERNWVLRGREPSSAKVAPSILRQQFPLHSPSGFDQLASINRLNDQINSRINGRNERMGQPKTASDSSPPYLRKTAAMSAFERNSSTASFIDNEDSSYRQRASQVVDESFQFIDSELSAGGPSPHDGSDHADNGSPTSSSSQYASFDVLSDQRLVQQRDSNGDVCAVFERRTEASEVGSLQRWNRVQFDSKGQPVDLSRLSAPEETFRTDYFTYRMNENYPSMLPRDSIYYDKCDVCSTYNRLSADPTVERTCRVCSFSANTSGPPFRLNPVYEEEDGVSEASNGSRPPQAVDSRDTAPTVVRRPMVTIEPYYGPHETTMQHLSVSNLVKPSNYSDITTASPSPTALTNGLVTIESFGNGRVVRINGNELRMLAGPTNKERTRQNLARNRRVLIVVLCVLFVLALIGTGIVLAVTFD</sequence>
<keyword evidence="3" id="KW-1185">Reference proteome</keyword>
<evidence type="ECO:0000313" key="4">
    <source>
        <dbReference type="WBParaSite" id="PSAMB.scaffold75size85408.g1443.t1"/>
    </source>
</evidence>
<feature type="region of interest" description="Disordered" evidence="1">
    <location>
        <begin position="52"/>
        <end position="72"/>
    </location>
</feature>
<keyword evidence="2" id="KW-0812">Transmembrane</keyword>
<accession>A0A914XCQ0</accession>
<evidence type="ECO:0000256" key="1">
    <source>
        <dbReference type="SAM" id="MobiDB-lite"/>
    </source>
</evidence>
<reference evidence="4" key="1">
    <citation type="submission" date="2022-11" db="UniProtKB">
        <authorList>
            <consortium name="WormBaseParasite"/>
        </authorList>
    </citation>
    <scope>IDENTIFICATION</scope>
</reference>
<evidence type="ECO:0000256" key="2">
    <source>
        <dbReference type="SAM" id="Phobius"/>
    </source>
</evidence>